<comment type="caution">
    <text evidence="2">The sequence shown here is derived from an EMBL/GenBank/DDBJ whole genome shotgun (WGS) entry which is preliminary data.</text>
</comment>
<dbReference type="AlphaFoldDB" id="A0A9X3L096"/>
<accession>A0A9X3L096</accession>
<dbReference type="Pfam" id="PF20285">
    <property type="entry name" value="CTD9"/>
    <property type="match status" value="1"/>
</dbReference>
<name>A0A9X3L096_ALCXX</name>
<sequence>MNSMITSVRGNTAEGDIAGRDINKIYNSARPITVMARLVDQYQSESAADRTLLEWSEKLEHFFSNKTNTDIRSLKEKLVSSGRGYMVDAALMKKQSAWKAIMRQQGSRAAQTIYTFLLAEIVVNFEQSVLPLVQASASPEVIDAAMLEKVISPALEMLESNPLMLNKLDIQGLVYFLAGNCHIRWDPC</sequence>
<evidence type="ECO:0000313" key="3">
    <source>
        <dbReference type="Proteomes" id="UP001141992"/>
    </source>
</evidence>
<dbReference type="Proteomes" id="UP001141992">
    <property type="component" value="Unassembled WGS sequence"/>
</dbReference>
<protein>
    <recommendedName>
        <fullName evidence="1">ABC-three component systems C-terminal domain-containing protein</fullName>
    </recommendedName>
</protein>
<evidence type="ECO:0000313" key="2">
    <source>
        <dbReference type="EMBL" id="MCZ8403615.1"/>
    </source>
</evidence>
<dbReference type="RefSeq" id="WP_269864202.1">
    <property type="nucleotide sequence ID" value="NZ_AP028040.1"/>
</dbReference>
<proteinExistence type="predicted"/>
<evidence type="ECO:0000259" key="1">
    <source>
        <dbReference type="Pfam" id="PF20285"/>
    </source>
</evidence>
<reference evidence="2" key="1">
    <citation type="submission" date="2022-12" db="EMBL/GenBank/DDBJ databases">
        <authorList>
            <person name="Voronina O.L."/>
            <person name="Kunda M.S."/>
            <person name="Ryzhova N."/>
            <person name="Aksenova E.I."/>
        </authorList>
    </citation>
    <scope>NUCLEOTIDE SEQUENCE</scope>
    <source>
        <strain evidence="2">SCCH136:Ach223948</strain>
    </source>
</reference>
<dbReference type="InterPro" id="IPR046911">
    <property type="entry name" value="ABC-3C_CTD9"/>
</dbReference>
<organism evidence="2 3">
    <name type="scientific">Alcaligenes xylosoxydans xylosoxydans</name>
    <name type="common">Achromobacter xylosoxidans</name>
    <dbReference type="NCBI Taxonomy" id="85698"/>
    <lineage>
        <taxon>Bacteria</taxon>
        <taxon>Pseudomonadati</taxon>
        <taxon>Pseudomonadota</taxon>
        <taxon>Betaproteobacteria</taxon>
        <taxon>Burkholderiales</taxon>
        <taxon>Alcaligenaceae</taxon>
        <taxon>Achromobacter</taxon>
    </lineage>
</organism>
<feature type="domain" description="ABC-three component systems C-terminal" evidence="1">
    <location>
        <begin position="73"/>
        <end position="185"/>
    </location>
</feature>
<gene>
    <name evidence="2" type="ORF">O9570_19330</name>
</gene>
<dbReference type="EMBL" id="JAPZVI010000016">
    <property type="protein sequence ID" value="MCZ8403615.1"/>
    <property type="molecule type" value="Genomic_DNA"/>
</dbReference>